<dbReference type="PANTHER" id="PTHR45833:SF1">
    <property type="entry name" value="METHIONINE SYNTHASE"/>
    <property type="match status" value="1"/>
</dbReference>
<dbReference type="EMBL" id="DSUH01000041">
    <property type="protein sequence ID" value="HGU31574.1"/>
    <property type="molecule type" value="Genomic_DNA"/>
</dbReference>
<keyword evidence="1" id="KW-0479">Metal-binding</keyword>
<dbReference type="Gene3D" id="1.10.1240.10">
    <property type="entry name" value="Methionine synthase domain"/>
    <property type="match status" value="1"/>
</dbReference>
<dbReference type="CDD" id="cd02065">
    <property type="entry name" value="B12-binding_like"/>
    <property type="match status" value="1"/>
</dbReference>
<sequence length="210" mass="23985">MIDETRYRSYLEALVAGQRNACRNIVLQLHDAGVPLQTIYVDLFQRSLYEIGSLWEQNRISVAVEHMATAITEYLMAVLYPTLFIPKPSDRSIIVSCVANEYHQIGGKMVADILEIRGWSTYFLGANTPLADLLTMVQEKRPNWVALSLSVFFNMPHLERAIEALRGLDGPFRILVGGQAFRWAEDAFSKRYPEIRVCKSLNDIDRLEMD</sequence>
<dbReference type="SUPFAM" id="SSF52242">
    <property type="entry name" value="Cobalamin (vitamin B12)-binding domain"/>
    <property type="match status" value="1"/>
</dbReference>
<dbReference type="GO" id="GO:0050667">
    <property type="term" value="P:homocysteine metabolic process"/>
    <property type="evidence" value="ECO:0007669"/>
    <property type="project" value="TreeGrafter"/>
</dbReference>
<evidence type="ECO:0000313" key="4">
    <source>
        <dbReference type="EMBL" id="HGU31574.1"/>
    </source>
</evidence>
<dbReference type="GO" id="GO:0031419">
    <property type="term" value="F:cobalamin binding"/>
    <property type="evidence" value="ECO:0007669"/>
    <property type="project" value="InterPro"/>
</dbReference>
<dbReference type="Pfam" id="PF02607">
    <property type="entry name" value="B12-binding_2"/>
    <property type="match status" value="1"/>
</dbReference>
<dbReference type="Gene3D" id="3.40.50.280">
    <property type="entry name" value="Cobalamin-binding domain"/>
    <property type="match status" value="1"/>
</dbReference>
<dbReference type="InterPro" id="IPR006158">
    <property type="entry name" value="Cobalamin-bd"/>
</dbReference>
<keyword evidence="2" id="KW-0170">Cobalt</keyword>
<reference evidence="4" key="1">
    <citation type="journal article" date="2020" name="mSystems">
        <title>Genome- and Community-Level Interaction Insights into Carbon Utilization and Element Cycling Functions of Hydrothermarchaeota in Hydrothermal Sediment.</title>
        <authorList>
            <person name="Zhou Z."/>
            <person name="Liu Y."/>
            <person name="Xu W."/>
            <person name="Pan J."/>
            <person name="Luo Z.H."/>
            <person name="Li M."/>
        </authorList>
    </citation>
    <scope>NUCLEOTIDE SEQUENCE [LARGE SCALE GENOMIC DNA]</scope>
    <source>
        <strain evidence="4">SpSt-477</strain>
    </source>
</reference>
<gene>
    <name evidence="4" type="ORF">ENS29_01810</name>
</gene>
<dbReference type="PROSITE" id="PS51332">
    <property type="entry name" value="B12_BINDING"/>
    <property type="match status" value="1"/>
</dbReference>
<evidence type="ECO:0000256" key="2">
    <source>
        <dbReference type="ARBA" id="ARBA00023285"/>
    </source>
</evidence>
<dbReference type="InterPro" id="IPR003759">
    <property type="entry name" value="Cbl-bd_cap"/>
</dbReference>
<dbReference type="AlphaFoldDB" id="A0A7C4RQP0"/>
<comment type="caution">
    <text evidence="4">The sequence shown here is derived from an EMBL/GenBank/DDBJ whole genome shotgun (WGS) entry which is preliminary data.</text>
</comment>
<dbReference type="Pfam" id="PF02310">
    <property type="entry name" value="B12-binding"/>
    <property type="match status" value="1"/>
</dbReference>
<proteinExistence type="predicted"/>
<organism evidence="4">
    <name type="scientific">Desulfatirhabdium butyrativorans</name>
    <dbReference type="NCBI Taxonomy" id="340467"/>
    <lineage>
        <taxon>Bacteria</taxon>
        <taxon>Pseudomonadati</taxon>
        <taxon>Thermodesulfobacteriota</taxon>
        <taxon>Desulfobacteria</taxon>
        <taxon>Desulfobacterales</taxon>
        <taxon>Desulfatirhabdiaceae</taxon>
        <taxon>Desulfatirhabdium</taxon>
    </lineage>
</organism>
<dbReference type="InterPro" id="IPR036724">
    <property type="entry name" value="Cobalamin-bd_sf"/>
</dbReference>
<dbReference type="GO" id="GO:0046872">
    <property type="term" value="F:metal ion binding"/>
    <property type="evidence" value="ECO:0007669"/>
    <property type="project" value="UniProtKB-KW"/>
</dbReference>
<dbReference type="InterPro" id="IPR050554">
    <property type="entry name" value="Met_Synthase/Corrinoid"/>
</dbReference>
<dbReference type="PANTHER" id="PTHR45833">
    <property type="entry name" value="METHIONINE SYNTHASE"/>
    <property type="match status" value="1"/>
</dbReference>
<dbReference type="GO" id="GO:0046653">
    <property type="term" value="P:tetrahydrofolate metabolic process"/>
    <property type="evidence" value="ECO:0007669"/>
    <property type="project" value="TreeGrafter"/>
</dbReference>
<protein>
    <submittedName>
        <fullName evidence="4">Cobalamin-binding protein</fullName>
    </submittedName>
</protein>
<feature type="domain" description="B12-binding" evidence="3">
    <location>
        <begin position="90"/>
        <end position="210"/>
    </location>
</feature>
<dbReference type="GO" id="GO:0008705">
    <property type="term" value="F:methionine synthase activity"/>
    <property type="evidence" value="ECO:0007669"/>
    <property type="project" value="TreeGrafter"/>
</dbReference>
<name>A0A7C4RQP0_9BACT</name>
<dbReference type="GO" id="GO:0005829">
    <property type="term" value="C:cytosol"/>
    <property type="evidence" value="ECO:0007669"/>
    <property type="project" value="TreeGrafter"/>
</dbReference>
<accession>A0A7C4RQP0</accession>
<evidence type="ECO:0000259" key="3">
    <source>
        <dbReference type="PROSITE" id="PS51332"/>
    </source>
</evidence>
<dbReference type="InterPro" id="IPR036594">
    <property type="entry name" value="Meth_synthase_dom"/>
</dbReference>
<evidence type="ECO:0000256" key="1">
    <source>
        <dbReference type="ARBA" id="ARBA00022723"/>
    </source>
</evidence>